<keyword evidence="6" id="KW-0539">Nucleus</keyword>
<evidence type="ECO:0000256" key="5">
    <source>
        <dbReference type="ARBA" id="ARBA00022833"/>
    </source>
</evidence>
<evidence type="ECO:0000259" key="9">
    <source>
        <dbReference type="PROSITE" id="PS50157"/>
    </source>
</evidence>
<evidence type="ECO:0000256" key="4">
    <source>
        <dbReference type="ARBA" id="ARBA00022771"/>
    </source>
</evidence>
<keyword evidence="5" id="KW-0862">Zinc</keyword>
<dbReference type="PROSITE" id="PS00028">
    <property type="entry name" value="ZINC_FINGER_C2H2_1"/>
    <property type="match status" value="2"/>
</dbReference>
<dbReference type="GO" id="GO:0008270">
    <property type="term" value="F:zinc ion binding"/>
    <property type="evidence" value="ECO:0007669"/>
    <property type="project" value="UniProtKB-KW"/>
</dbReference>
<dbReference type="STRING" id="745531.A0A0C3S7X8"/>
<dbReference type="Proteomes" id="UP000053257">
    <property type="component" value="Unassembled WGS sequence"/>
</dbReference>
<evidence type="ECO:0000256" key="3">
    <source>
        <dbReference type="ARBA" id="ARBA00022737"/>
    </source>
</evidence>
<dbReference type="GO" id="GO:0005634">
    <property type="term" value="C:nucleus"/>
    <property type="evidence" value="ECO:0007669"/>
    <property type="project" value="UniProtKB-SubCell"/>
</dbReference>
<dbReference type="FunFam" id="3.30.160.60:FF:000925">
    <property type="entry name" value="Zinc finger protein 668"/>
    <property type="match status" value="1"/>
</dbReference>
<name>A0A0C3S7X8_PHLG1</name>
<keyword evidence="11" id="KW-1185">Reference proteome</keyword>
<dbReference type="PANTHER" id="PTHR24394">
    <property type="entry name" value="ZINC FINGER PROTEIN"/>
    <property type="match status" value="1"/>
</dbReference>
<evidence type="ECO:0000256" key="8">
    <source>
        <dbReference type="SAM" id="MobiDB-lite"/>
    </source>
</evidence>
<sequence>MRHAQALDGGGSSAQYVCTWVDPKDTIHRNSCGYTSKKHLVKRHIESKHLQIKPITCEICGKGFAQRTNYSTHMNTHTGDTPHKCPYPNCEATFGDPARRHRHMKTVHNHVPSKRRTQSDHGSMLLDDVSEPEEEDSA</sequence>
<dbReference type="SUPFAM" id="SSF57667">
    <property type="entry name" value="beta-beta-alpha zinc fingers"/>
    <property type="match status" value="1"/>
</dbReference>
<dbReference type="PANTHER" id="PTHR24394:SF29">
    <property type="entry name" value="MYONEURIN"/>
    <property type="match status" value="1"/>
</dbReference>
<dbReference type="HOGENOM" id="CLU_2109871_0_0_1"/>
<dbReference type="Pfam" id="PF00096">
    <property type="entry name" value="zf-C2H2"/>
    <property type="match status" value="1"/>
</dbReference>
<keyword evidence="2" id="KW-0479">Metal-binding</keyword>
<dbReference type="EMBL" id="KN840505">
    <property type="protein sequence ID" value="KIP07037.1"/>
    <property type="molecule type" value="Genomic_DNA"/>
</dbReference>
<keyword evidence="4 7" id="KW-0863">Zinc-finger</keyword>
<evidence type="ECO:0000313" key="11">
    <source>
        <dbReference type="Proteomes" id="UP000053257"/>
    </source>
</evidence>
<evidence type="ECO:0000256" key="7">
    <source>
        <dbReference type="PROSITE-ProRule" id="PRU00042"/>
    </source>
</evidence>
<evidence type="ECO:0000256" key="1">
    <source>
        <dbReference type="ARBA" id="ARBA00004123"/>
    </source>
</evidence>
<feature type="region of interest" description="Disordered" evidence="8">
    <location>
        <begin position="108"/>
        <end position="138"/>
    </location>
</feature>
<dbReference type="AlphaFoldDB" id="A0A0C3S7X8"/>
<evidence type="ECO:0000313" key="10">
    <source>
        <dbReference type="EMBL" id="KIP07037.1"/>
    </source>
</evidence>
<gene>
    <name evidence="10" type="ORF">PHLGIDRAFT_434277</name>
</gene>
<keyword evidence="3" id="KW-0677">Repeat</keyword>
<dbReference type="GO" id="GO:0000981">
    <property type="term" value="F:DNA-binding transcription factor activity, RNA polymerase II-specific"/>
    <property type="evidence" value="ECO:0007669"/>
    <property type="project" value="TreeGrafter"/>
</dbReference>
<dbReference type="InterPro" id="IPR013087">
    <property type="entry name" value="Znf_C2H2_type"/>
</dbReference>
<dbReference type="SMART" id="SM00355">
    <property type="entry name" value="ZnF_C2H2"/>
    <property type="match status" value="2"/>
</dbReference>
<organism evidence="10 11">
    <name type="scientific">Phlebiopsis gigantea (strain 11061_1 CR5-6)</name>
    <name type="common">White-rot fungus</name>
    <name type="synonym">Peniophora gigantea</name>
    <dbReference type="NCBI Taxonomy" id="745531"/>
    <lineage>
        <taxon>Eukaryota</taxon>
        <taxon>Fungi</taxon>
        <taxon>Dikarya</taxon>
        <taxon>Basidiomycota</taxon>
        <taxon>Agaricomycotina</taxon>
        <taxon>Agaricomycetes</taxon>
        <taxon>Polyporales</taxon>
        <taxon>Phanerochaetaceae</taxon>
        <taxon>Phlebiopsis</taxon>
    </lineage>
</organism>
<dbReference type="PROSITE" id="PS50157">
    <property type="entry name" value="ZINC_FINGER_C2H2_2"/>
    <property type="match status" value="1"/>
</dbReference>
<feature type="domain" description="C2H2-type" evidence="9">
    <location>
        <begin position="55"/>
        <end position="82"/>
    </location>
</feature>
<comment type="subcellular location">
    <subcellularLocation>
        <location evidence="1">Nucleus</location>
    </subcellularLocation>
</comment>
<reference evidence="10 11" key="1">
    <citation type="journal article" date="2014" name="PLoS Genet.">
        <title>Analysis of the Phlebiopsis gigantea genome, transcriptome and secretome provides insight into its pioneer colonization strategies of wood.</title>
        <authorList>
            <person name="Hori C."/>
            <person name="Ishida T."/>
            <person name="Igarashi K."/>
            <person name="Samejima M."/>
            <person name="Suzuki H."/>
            <person name="Master E."/>
            <person name="Ferreira P."/>
            <person name="Ruiz-Duenas F.J."/>
            <person name="Held B."/>
            <person name="Canessa P."/>
            <person name="Larrondo L.F."/>
            <person name="Schmoll M."/>
            <person name="Druzhinina I.S."/>
            <person name="Kubicek C.P."/>
            <person name="Gaskell J.A."/>
            <person name="Kersten P."/>
            <person name="St John F."/>
            <person name="Glasner J."/>
            <person name="Sabat G."/>
            <person name="Splinter BonDurant S."/>
            <person name="Syed K."/>
            <person name="Yadav J."/>
            <person name="Mgbeahuruike A.C."/>
            <person name="Kovalchuk A."/>
            <person name="Asiegbu F.O."/>
            <person name="Lackner G."/>
            <person name="Hoffmeister D."/>
            <person name="Rencoret J."/>
            <person name="Gutierrez A."/>
            <person name="Sun H."/>
            <person name="Lindquist E."/>
            <person name="Barry K."/>
            <person name="Riley R."/>
            <person name="Grigoriev I.V."/>
            <person name="Henrissat B."/>
            <person name="Kues U."/>
            <person name="Berka R.M."/>
            <person name="Martinez A.T."/>
            <person name="Covert S.F."/>
            <person name="Blanchette R.A."/>
            <person name="Cullen D."/>
        </authorList>
    </citation>
    <scope>NUCLEOTIDE SEQUENCE [LARGE SCALE GENOMIC DNA]</scope>
    <source>
        <strain evidence="10 11">11061_1 CR5-6</strain>
    </source>
</reference>
<protein>
    <recommendedName>
        <fullName evidence="9">C2H2-type domain-containing protein</fullName>
    </recommendedName>
</protein>
<proteinExistence type="predicted"/>
<dbReference type="OrthoDB" id="654211at2759"/>
<accession>A0A0C3S7X8</accession>
<dbReference type="InterPro" id="IPR036236">
    <property type="entry name" value="Znf_C2H2_sf"/>
</dbReference>
<evidence type="ECO:0000256" key="6">
    <source>
        <dbReference type="ARBA" id="ARBA00023242"/>
    </source>
</evidence>
<evidence type="ECO:0000256" key="2">
    <source>
        <dbReference type="ARBA" id="ARBA00022723"/>
    </source>
</evidence>
<dbReference type="Gene3D" id="3.30.160.60">
    <property type="entry name" value="Classic Zinc Finger"/>
    <property type="match status" value="2"/>
</dbReference>
<feature type="compositionally biased region" description="Acidic residues" evidence="8">
    <location>
        <begin position="128"/>
        <end position="138"/>
    </location>
</feature>